<evidence type="ECO:0000313" key="1">
    <source>
        <dbReference type="EMBL" id="MED6125499.1"/>
    </source>
</evidence>
<keyword evidence="2" id="KW-1185">Reference proteome</keyword>
<protein>
    <submittedName>
        <fullName evidence="1">Uncharacterized protein</fullName>
    </submittedName>
</protein>
<sequence length="101" mass="11231">MAPKTWCVQPCQGRGPKFKKCHGDETKFENTKYWTRVVLPRKQKQSGVYQAVKWNNCKGKRDVNVGGGVAEQVNDEECEEEESWVGGEVQAEKLVNGGGGS</sequence>
<gene>
    <name evidence="1" type="ORF">PIB30_069092</name>
</gene>
<dbReference type="Proteomes" id="UP001341840">
    <property type="component" value="Unassembled WGS sequence"/>
</dbReference>
<reference evidence="1 2" key="1">
    <citation type="journal article" date="2023" name="Plants (Basel)">
        <title>Bridging the Gap: Combining Genomics and Transcriptomics Approaches to Understand Stylosanthes scabra, an Orphan Legume from the Brazilian Caatinga.</title>
        <authorList>
            <person name="Ferreira-Neto J.R.C."/>
            <person name="da Silva M.D."/>
            <person name="Binneck E."/>
            <person name="de Melo N.F."/>
            <person name="da Silva R.H."/>
            <person name="de Melo A.L.T.M."/>
            <person name="Pandolfi V."/>
            <person name="Bustamante F.O."/>
            <person name="Brasileiro-Vidal A.C."/>
            <person name="Benko-Iseppon A.M."/>
        </authorList>
    </citation>
    <scope>NUCLEOTIDE SEQUENCE [LARGE SCALE GENOMIC DNA]</scope>
    <source>
        <tissue evidence="1">Leaves</tissue>
    </source>
</reference>
<accession>A0ABU6RNI3</accession>
<name>A0ABU6RNI3_9FABA</name>
<comment type="caution">
    <text evidence="1">The sequence shown here is derived from an EMBL/GenBank/DDBJ whole genome shotgun (WGS) entry which is preliminary data.</text>
</comment>
<dbReference type="EMBL" id="JASCZI010030960">
    <property type="protein sequence ID" value="MED6125499.1"/>
    <property type="molecule type" value="Genomic_DNA"/>
</dbReference>
<proteinExistence type="predicted"/>
<organism evidence="1 2">
    <name type="scientific">Stylosanthes scabra</name>
    <dbReference type="NCBI Taxonomy" id="79078"/>
    <lineage>
        <taxon>Eukaryota</taxon>
        <taxon>Viridiplantae</taxon>
        <taxon>Streptophyta</taxon>
        <taxon>Embryophyta</taxon>
        <taxon>Tracheophyta</taxon>
        <taxon>Spermatophyta</taxon>
        <taxon>Magnoliopsida</taxon>
        <taxon>eudicotyledons</taxon>
        <taxon>Gunneridae</taxon>
        <taxon>Pentapetalae</taxon>
        <taxon>rosids</taxon>
        <taxon>fabids</taxon>
        <taxon>Fabales</taxon>
        <taxon>Fabaceae</taxon>
        <taxon>Papilionoideae</taxon>
        <taxon>50 kb inversion clade</taxon>
        <taxon>dalbergioids sensu lato</taxon>
        <taxon>Dalbergieae</taxon>
        <taxon>Pterocarpus clade</taxon>
        <taxon>Stylosanthes</taxon>
    </lineage>
</organism>
<evidence type="ECO:0000313" key="2">
    <source>
        <dbReference type="Proteomes" id="UP001341840"/>
    </source>
</evidence>